<dbReference type="InterPro" id="IPR039375">
    <property type="entry name" value="NodN-like"/>
</dbReference>
<dbReference type="InterPro" id="IPR029069">
    <property type="entry name" value="HotDog_dom_sf"/>
</dbReference>
<dbReference type="SUPFAM" id="SSF54637">
    <property type="entry name" value="Thioesterase/thiol ester dehydrase-isomerase"/>
    <property type="match status" value="1"/>
</dbReference>
<organism evidence="2 3">
    <name type="scientific">Vibrio marisflavi CECT 7928</name>
    <dbReference type="NCBI Taxonomy" id="634439"/>
    <lineage>
        <taxon>Bacteria</taxon>
        <taxon>Pseudomonadati</taxon>
        <taxon>Pseudomonadota</taxon>
        <taxon>Gammaproteobacteria</taxon>
        <taxon>Vibrionales</taxon>
        <taxon>Vibrionaceae</taxon>
        <taxon>Vibrio</taxon>
    </lineage>
</organism>
<evidence type="ECO:0000259" key="1">
    <source>
        <dbReference type="Pfam" id="PF01575"/>
    </source>
</evidence>
<dbReference type="Gene3D" id="3.10.129.10">
    <property type="entry name" value="Hotdog Thioesterase"/>
    <property type="match status" value="1"/>
</dbReference>
<keyword evidence="3" id="KW-1185">Reference proteome</keyword>
<sequence>MKVANLLKHHGESISKHHSELVQKMSPMLRGYWGEFLNKTHGRNFLAWVRDFQQPANNEDGPIQEPIVLKPAAQELYDELSEKVGEVIHVGDWTSIDQERINQFGHVTEDMQWIHTDPSRAESESPFKTTIAHGFLTLALLPKLTDSVDPENPLFPTAKMVVNIGLNQVRFPYPLKSGSRVRAKSTLSKITPIRKGLEIEREIRVEIEGIRRPACIAVSVIQLRF</sequence>
<dbReference type="RefSeq" id="WP_237359821.1">
    <property type="nucleotide sequence ID" value="NZ_CAKLDM010000001.1"/>
</dbReference>
<dbReference type="PANTHER" id="PTHR42993:SF1">
    <property type="entry name" value="MAOC-LIKE DEHYDRATASE DOMAIN-CONTAINING PROTEIN"/>
    <property type="match status" value="1"/>
</dbReference>
<proteinExistence type="predicted"/>
<name>A0ABM8ZZD4_9VIBR</name>
<comment type="caution">
    <text evidence="2">The sequence shown here is derived from an EMBL/GenBank/DDBJ whole genome shotgun (WGS) entry which is preliminary data.</text>
</comment>
<dbReference type="CDD" id="cd03450">
    <property type="entry name" value="NodN"/>
    <property type="match status" value="1"/>
</dbReference>
<accession>A0ABM8ZZD4</accession>
<evidence type="ECO:0000313" key="3">
    <source>
        <dbReference type="Proteomes" id="UP000838748"/>
    </source>
</evidence>
<reference evidence="2" key="1">
    <citation type="submission" date="2021-11" db="EMBL/GenBank/DDBJ databases">
        <authorList>
            <person name="Rodrigo-Torres L."/>
            <person name="Arahal R. D."/>
            <person name="Lucena T."/>
        </authorList>
    </citation>
    <scope>NUCLEOTIDE SEQUENCE</scope>
    <source>
        <strain evidence="2">CECT 7928</strain>
    </source>
</reference>
<feature type="domain" description="MaoC-like" evidence="1">
    <location>
        <begin position="83"/>
        <end position="197"/>
    </location>
</feature>
<dbReference type="InterPro" id="IPR002539">
    <property type="entry name" value="MaoC-like_dom"/>
</dbReference>
<dbReference type="PANTHER" id="PTHR42993">
    <property type="entry name" value="MAOC-LIKE DEHYDRATASE DOMAIN-CONTAINING PROTEIN"/>
    <property type="match status" value="1"/>
</dbReference>
<gene>
    <name evidence="2" type="ORF">VMF7928_00412</name>
</gene>
<dbReference type="Proteomes" id="UP000838748">
    <property type="component" value="Unassembled WGS sequence"/>
</dbReference>
<dbReference type="Pfam" id="PF01575">
    <property type="entry name" value="MaoC_dehydratas"/>
    <property type="match status" value="1"/>
</dbReference>
<protein>
    <recommendedName>
        <fullName evidence="1">MaoC-like domain-containing protein</fullName>
    </recommendedName>
</protein>
<dbReference type="EMBL" id="CAKLDM010000001">
    <property type="protein sequence ID" value="CAH0536417.1"/>
    <property type="molecule type" value="Genomic_DNA"/>
</dbReference>
<evidence type="ECO:0000313" key="2">
    <source>
        <dbReference type="EMBL" id="CAH0536417.1"/>
    </source>
</evidence>